<evidence type="ECO:0008006" key="3">
    <source>
        <dbReference type="Google" id="ProtNLM"/>
    </source>
</evidence>
<sequence>INFTEESFYHRGIHLLPEKWDKVVENEGKYFD</sequence>
<evidence type="ECO:0000313" key="2">
    <source>
        <dbReference type="Proteomes" id="UP000008237"/>
    </source>
</evidence>
<feature type="non-terminal residue" evidence="1">
    <location>
        <position position="1"/>
    </location>
</feature>
<organism evidence="2">
    <name type="scientific">Harpegnathos saltator</name>
    <name type="common">Jerdon's jumping ant</name>
    <dbReference type="NCBI Taxonomy" id="610380"/>
    <lineage>
        <taxon>Eukaryota</taxon>
        <taxon>Metazoa</taxon>
        <taxon>Ecdysozoa</taxon>
        <taxon>Arthropoda</taxon>
        <taxon>Hexapoda</taxon>
        <taxon>Insecta</taxon>
        <taxon>Pterygota</taxon>
        <taxon>Neoptera</taxon>
        <taxon>Endopterygota</taxon>
        <taxon>Hymenoptera</taxon>
        <taxon>Apocrita</taxon>
        <taxon>Aculeata</taxon>
        <taxon>Formicoidea</taxon>
        <taxon>Formicidae</taxon>
        <taxon>Ponerinae</taxon>
        <taxon>Ponerini</taxon>
        <taxon>Harpegnathos</taxon>
    </lineage>
</organism>
<reference evidence="1 2" key="1">
    <citation type="journal article" date="2010" name="Science">
        <title>Genomic comparison of the ants Camponotus floridanus and Harpegnathos saltator.</title>
        <authorList>
            <person name="Bonasio R."/>
            <person name="Zhang G."/>
            <person name="Ye C."/>
            <person name="Mutti N.S."/>
            <person name="Fang X."/>
            <person name="Qin N."/>
            <person name="Donahue G."/>
            <person name="Yang P."/>
            <person name="Li Q."/>
            <person name="Li C."/>
            <person name="Zhang P."/>
            <person name="Huang Z."/>
            <person name="Berger S.L."/>
            <person name="Reinberg D."/>
            <person name="Wang J."/>
            <person name="Liebig J."/>
        </authorList>
    </citation>
    <scope>NUCLEOTIDE SEQUENCE [LARGE SCALE GENOMIC DNA]</scope>
    <source>
        <strain evidence="1 2">R22 G/1</strain>
    </source>
</reference>
<gene>
    <name evidence="1" type="ORF">EAI_07076</name>
</gene>
<name>E2BZP7_HARSA</name>
<dbReference type="InParanoid" id="E2BZP7"/>
<dbReference type="Proteomes" id="UP000008237">
    <property type="component" value="Unassembled WGS sequence"/>
</dbReference>
<proteinExistence type="predicted"/>
<dbReference type="AlphaFoldDB" id="E2BZP7"/>
<keyword evidence="2" id="KW-1185">Reference proteome</keyword>
<evidence type="ECO:0000313" key="1">
    <source>
        <dbReference type="EMBL" id="EFN78834.1"/>
    </source>
</evidence>
<protein>
    <recommendedName>
        <fullName evidence="3">Histone-lysine N-methyltransferase SETMAR</fullName>
    </recommendedName>
</protein>
<feature type="non-terminal residue" evidence="1">
    <location>
        <position position="32"/>
    </location>
</feature>
<dbReference type="EMBL" id="GL451648">
    <property type="protein sequence ID" value="EFN78834.1"/>
    <property type="molecule type" value="Genomic_DNA"/>
</dbReference>
<accession>E2BZP7</accession>